<evidence type="ECO:0000313" key="5">
    <source>
        <dbReference type="Proteomes" id="UP001291926"/>
    </source>
</evidence>
<organism evidence="4 5">
    <name type="scientific">Penstemon davidsonii</name>
    <dbReference type="NCBI Taxonomy" id="160366"/>
    <lineage>
        <taxon>Eukaryota</taxon>
        <taxon>Viridiplantae</taxon>
        <taxon>Streptophyta</taxon>
        <taxon>Embryophyta</taxon>
        <taxon>Tracheophyta</taxon>
        <taxon>Spermatophyta</taxon>
        <taxon>Magnoliopsida</taxon>
        <taxon>eudicotyledons</taxon>
        <taxon>Gunneridae</taxon>
        <taxon>Pentapetalae</taxon>
        <taxon>asterids</taxon>
        <taxon>lamiids</taxon>
        <taxon>Lamiales</taxon>
        <taxon>Plantaginaceae</taxon>
        <taxon>Cheloneae</taxon>
        <taxon>Penstemon</taxon>
    </lineage>
</organism>
<dbReference type="Proteomes" id="UP001291926">
    <property type="component" value="Unassembled WGS sequence"/>
</dbReference>
<dbReference type="Pfam" id="PF00004">
    <property type="entry name" value="AAA"/>
    <property type="match status" value="1"/>
</dbReference>
<accession>A0ABR0D9C0</accession>
<keyword evidence="1" id="KW-0547">Nucleotide-binding</keyword>
<dbReference type="PANTHER" id="PTHR47150:SF6">
    <property type="entry name" value="OS01G0872900 PROTEIN"/>
    <property type="match status" value="1"/>
</dbReference>
<dbReference type="EMBL" id="JAYDYQ010002533">
    <property type="protein sequence ID" value="KAK4485526.1"/>
    <property type="molecule type" value="Genomic_DNA"/>
</dbReference>
<dbReference type="InterPro" id="IPR003959">
    <property type="entry name" value="ATPase_AAA_core"/>
</dbReference>
<gene>
    <name evidence="4" type="ORF">RD792_008168</name>
</gene>
<evidence type="ECO:0000259" key="3">
    <source>
        <dbReference type="Pfam" id="PF00004"/>
    </source>
</evidence>
<protein>
    <recommendedName>
        <fullName evidence="3">ATPase AAA-type core domain-containing protein</fullName>
    </recommendedName>
</protein>
<feature type="domain" description="ATPase AAA-type core" evidence="3">
    <location>
        <begin position="383"/>
        <end position="458"/>
    </location>
</feature>
<dbReference type="Gene3D" id="3.40.50.300">
    <property type="entry name" value="P-loop containing nucleotide triphosphate hydrolases"/>
    <property type="match status" value="1"/>
</dbReference>
<dbReference type="PANTHER" id="PTHR47150">
    <property type="entry name" value="OS12G0169200 PROTEIN"/>
    <property type="match status" value="1"/>
</dbReference>
<evidence type="ECO:0000256" key="2">
    <source>
        <dbReference type="SAM" id="MobiDB-lite"/>
    </source>
</evidence>
<name>A0ABR0D9C0_9LAMI</name>
<comment type="caution">
    <text evidence="4">The sequence shown here is derived from an EMBL/GenBank/DDBJ whole genome shotgun (WGS) entry which is preliminary data.</text>
</comment>
<proteinExistence type="inferred from homology"/>
<feature type="compositionally biased region" description="Acidic residues" evidence="2">
    <location>
        <begin position="239"/>
        <end position="252"/>
    </location>
</feature>
<keyword evidence="1" id="KW-0067">ATP-binding</keyword>
<sequence length="473" mass="53295">MLAYANPADALDEPFHIGESTACETLRQFCKTILKKYKKTYLREPNVEDIERLLAKAESRGFPGMIGSLDCMHWEWKNCPTGWQGAFSGRLKKPTIILEAVADADTWIWHAFFGVPGSQNDITVLGRSPLFDSMIKGTSPHVNYEVNNKNYFMTYYLADGIYPKWATLIQAIRNPIDPKEQFFTQMQESYRKDVERAFGILQARFAIIKMPGRGWNIEDLSDIMLTCIVLHNMIVEDERDEYGDEDSSDDETDPRRSRRARAKYYEQSKKKTTTTVELSTRSGEIDIESYMMRRGNLPTAKRIVVANCDLSQKIPRSEIWNNKNPDFHARVPDIGKDMANAFSVNFLLPGDPMVVPSETKSLALPGLGNGFIKDRMVSSAVKARVAKYVLIDELDAIAPARKDGGDGLSQRMVATLLTLMDGISSTDGIVIIAATNQPDSIDPALRRCGRLERVIEIGTNLCRMTVFFVVCTE</sequence>
<evidence type="ECO:0000256" key="1">
    <source>
        <dbReference type="RuleBase" id="RU003651"/>
    </source>
</evidence>
<dbReference type="InterPro" id="IPR003960">
    <property type="entry name" value="ATPase_AAA_CS"/>
</dbReference>
<dbReference type="SUPFAM" id="SSF52540">
    <property type="entry name" value="P-loop containing nucleoside triphosphate hydrolases"/>
    <property type="match status" value="1"/>
</dbReference>
<reference evidence="4 5" key="1">
    <citation type="journal article" date="2023" name="bioRxiv">
        <title>Genome report: Whole genome sequence and annotation of Penstemon davidsonii.</title>
        <authorList>
            <person name="Ostevik K.L."/>
            <person name="Alabady M."/>
            <person name="Zhang M."/>
            <person name="Rausher M.D."/>
        </authorList>
    </citation>
    <scope>NUCLEOTIDE SEQUENCE [LARGE SCALE GENOMIC DNA]</scope>
    <source>
        <strain evidence="4">DNT005</strain>
        <tissue evidence="4">Whole leaf</tissue>
    </source>
</reference>
<dbReference type="InterPro" id="IPR027417">
    <property type="entry name" value="P-loop_NTPase"/>
</dbReference>
<dbReference type="InterPro" id="IPR006912">
    <property type="entry name" value="Harbinger_derived_prot"/>
</dbReference>
<keyword evidence="5" id="KW-1185">Reference proteome</keyword>
<dbReference type="PROSITE" id="PS00674">
    <property type="entry name" value="AAA"/>
    <property type="match status" value="1"/>
</dbReference>
<dbReference type="Pfam" id="PF04827">
    <property type="entry name" value="Plant_tran"/>
    <property type="match status" value="1"/>
</dbReference>
<evidence type="ECO:0000313" key="4">
    <source>
        <dbReference type="EMBL" id="KAK4485526.1"/>
    </source>
</evidence>
<feature type="region of interest" description="Disordered" evidence="2">
    <location>
        <begin position="239"/>
        <end position="265"/>
    </location>
</feature>
<comment type="similarity">
    <text evidence="1">Belongs to the AAA ATPase family.</text>
</comment>